<dbReference type="FunFam" id="2.60.40.10:FF:000495">
    <property type="entry name" value="Periplasmic beta-glucosidase"/>
    <property type="match status" value="1"/>
</dbReference>
<gene>
    <name evidence="9" type="ORF">SAMN05216259_101320</name>
</gene>
<reference evidence="9 10" key="1">
    <citation type="submission" date="2016-10" db="EMBL/GenBank/DDBJ databases">
        <authorList>
            <person name="de Groot N.N."/>
        </authorList>
    </citation>
    <scope>NUCLEOTIDE SEQUENCE [LARGE SCALE GENOMIC DNA]</scope>
    <source>
        <strain evidence="9 10">CGMCC 4.2022</strain>
    </source>
</reference>
<dbReference type="InterPro" id="IPR017853">
    <property type="entry name" value="GH"/>
</dbReference>
<dbReference type="PANTHER" id="PTHR42715">
    <property type="entry name" value="BETA-GLUCOSIDASE"/>
    <property type="match status" value="1"/>
</dbReference>
<evidence type="ECO:0000256" key="7">
    <source>
        <dbReference type="SAM" id="MobiDB-lite"/>
    </source>
</evidence>
<evidence type="ECO:0000256" key="6">
    <source>
        <dbReference type="RuleBase" id="RU361161"/>
    </source>
</evidence>
<dbReference type="InterPro" id="IPR050288">
    <property type="entry name" value="Cellulose_deg_GH3"/>
</dbReference>
<evidence type="ECO:0000313" key="10">
    <source>
        <dbReference type="Proteomes" id="UP000199341"/>
    </source>
</evidence>
<evidence type="ECO:0000259" key="8">
    <source>
        <dbReference type="SMART" id="SM01217"/>
    </source>
</evidence>
<dbReference type="PANTHER" id="PTHR42715:SF10">
    <property type="entry name" value="BETA-GLUCOSIDASE"/>
    <property type="match status" value="1"/>
</dbReference>
<dbReference type="Pfam" id="PF00933">
    <property type="entry name" value="Glyco_hydro_3"/>
    <property type="match status" value="1"/>
</dbReference>
<dbReference type="InterPro" id="IPR036881">
    <property type="entry name" value="Glyco_hydro_3_C_sf"/>
</dbReference>
<dbReference type="PRINTS" id="PR00133">
    <property type="entry name" value="GLHYDRLASE3"/>
</dbReference>
<dbReference type="STRING" id="310781.SAMN05216259_101320"/>
<evidence type="ECO:0000256" key="2">
    <source>
        <dbReference type="ARBA" id="ARBA00022801"/>
    </source>
</evidence>
<dbReference type="OrthoDB" id="9803863at2"/>
<dbReference type="SUPFAM" id="SSF52279">
    <property type="entry name" value="Beta-D-glucan exohydrolase, C-terminal domain"/>
    <property type="match status" value="1"/>
</dbReference>
<dbReference type="InterPro" id="IPR002772">
    <property type="entry name" value="Glyco_hydro_3_C"/>
</dbReference>
<dbReference type="FunFam" id="3.20.20.300:FF:000005">
    <property type="entry name" value="Periplasmic beta-glucosidase"/>
    <property type="match status" value="1"/>
</dbReference>
<keyword evidence="2 6" id="KW-0378">Hydrolase</keyword>
<evidence type="ECO:0000256" key="3">
    <source>
        <dbReference type="ARBA" id="ARBA00023277"/>
    </source>
</evidence>
<keyword evidence="10" id="KW-1185">Reference proteome</keyword>
<dbReference type="AlphaFoldDB" id="A0A1G9VLD7"/>
<evidence type="ECO:0000256" key="1">
    <source>
        <dbReference type="ARBA" id="ARBA00005336"/>
    </source>
</evidence>
<dbReference type="GO" id="GO:0005975">
    <property type="term" value="P:carbohydrate metabolic process"/>
    <property type="evidence" value="ECO:0007669"/>
    <property type="project" value="InterPro"/>
</dbReference>
<feature type="region of interest" description="Disordered" evidence="7">
    <location>
        <begin position="560"/>
        <end position="583"/>
    </location>
</feature>
<dbReference type="InterPro" id="IPR026891">
    <property type="entry name" value="Fn3-like"/>
</dbReference>
<dbReference type="Proteomes" id="UP000199341">
    <property type="component" value="Unassembled WGS sequence"/>
</dbReference>
<evidence type="ECO:0000313" key="9">
    <source>
        <dbReference type="EMBL" id="SDM73004.1"/>
    </source>
</evidence>
<dbReference type="PROSITE" id="PS00775">
    <property type="entry name" value="GLYCOSYL_HYDROL_F3"/>
    <property type="match status" value="1"/>
</dbReference>
<accession>A0A1G9VLD7</accession>
<sequence length="725" mass="76262">MPYGPDDSQRGDRGKDEARIAELVGRMSVAEKFGQLQQLAWNGETGPGGGQNALVAGAARAGRLGSVLNLHGARETNALQRIAVEESPLGIPLVFGLDVVHGFWTTFPIPLAQAASFDPAVAAADAEVSAAEARAHGVHWTFAPMADVTREPRWGRIAESSGEDVYLTSVLTAAKVRGYQGPNGPAAPDRLAACAKHFAAYGAVEGGRDYNTVDVSWQRLRNVYLPPFRAAVEAGAATVMAAFTTVNGVPAHAHRELLDGVLRGEWGFDGVVVSDWGGVHELMVHGLAADGADAARLAFTAGLDMEMAGTHLAENGPRLLDAGLISEERLDEAVVRVLRLKSRLGLFERPYVEERAAPSGPTAATRAAARRAAARCAVLLKNDGGVLPLRRTGGSLAVVGPYADSPDLHGTWAGPGESRFPARSVLESLSEAAPGLDIRYAGCGEEAVAAAEGAEAVLVVVGEPSALSGEASSRADLRLPPEQERLIAQVADTGRPFAVVVVAGRPLVVEEWIDRAPAVLLAWHGGIEAGPALADVLLGDVPPGGKLPATLPRSVGQLPLSYDHERTGRPADPDHPDRPFTSGYLDLPHGPRFPFGHGLSYTEFAISAPRCASPGIAVADLAAGRRIEITAEVTNTGTRSGDEVVQLYVHDPVASQVQPVRRLRGFERVTLRPGESAEVRFPLGAEDLGFHTANSTEPVLEPGRIEVYVGADSRATARLDLTLTG</sequence>
<dbReference type="Gene3D" id="3.20.20.300">
    <property type="entry name" value="Glycoside hydrolase, family 3, N-terminal domain"/>
    <property type="match status" value="1"/>
</dbReference>
<dbReference type="InterPro" id="IPR013783">
    <property type="entry name" value="Ig-like_fold"/>
</dbReference>
<organism evidence="9 10">
    <name type="scientific">Actinacidiphila guanduensis</name>
    <dbReference type="NCBI Taxonomy" id="310781"/>
    <lineage>
        <taxon>Bacteria</taxon>
        <taxon>Bacillati</taxon>
        <taxon>Actinomycetota</taxon>
        <taxon>Actinomycetes</taxon>
        <taxon>Kitasatosporales</taxon>
        <taxon>Streptomycetaceae</taxon>
        <taxon>Actinacidiphila</taxon>
    </lineage>
</organism>
<proteinExistence type="inferred from homology"/>
<comment type="similarity">
    <text evidence="1 6">Belongs to the glycosyl hydrolase 3 family.</text>
</comment>
<protein>
    <recommendedName>
        <fullName evidence="5">Exo-alpha-(1-&gt;6)-L-arabinopyranosidase</fullName>
    </recommendedName>
</protein>
<dbReference type="SUPFAM" id="SSF51445">
    <property type="entry name" value="(Trans)glycosidases"/>
    <property type="match status" value="1"/>
</dbReference>
<dbReference type="InterPro" id="IPR001764">
    <property type="entry name" value="Glyco_hydro_3_N"/>
</dbReference>
<feature type="domain" description="Fibronectin type III-like" evidence="8">
    <location>
        <begin position="643"/>
        <end position="713"/>
    </location>
</feature>
<evidence type="ECO:0000256" key="4">
    <source>
        <dbReference type="ARBA" id="ARBA00058905"/>
    </source>
</evidence>
<keyword evidence="3" id="KW-0119">Carbohydrate metabolism</keyword>
<dbReference type="Gene3D" id="2.60.40.10">
    <property type="entry name" value="Immunoglobulins"/>
    <property type="match status" value="1"/>
</dbReference>
<dbReference type="Pfam" id="PF01915">
    <property type="entry name" value="Glyco_hydro_3_C"/>
    <property type="match status" value="1"/>
</dbReference>
<dbReference type="InterPro" id="IPR019800">
    <property type="entry name" value="Glyco_hydro_3_AS"/>
</dbReference>
<dbReference type="SMART" id="SM01217">
    <property type="entry name" value="Fn3_like"/>
    <property type="match status" value="1"/>
</dbReference>
<dbReference type="GO" id="GO:0008422">
    <property type="term" value="F:beta-glucosidase activity"/>
    <property type="evidence" value="ECO:0007669"/>
    <property type="project" value="UniProtKB-ARBA"/>
</dbReference>
<evidence type="ECO:0000256" key="5">
    <source>
        <dbReference type="ARBA" id="ARBA00074219"/>
    </source>
</evidence>
<dbReference type="Gene3D" id="3.40.50.1700">
    <property type="entry name" value="Glycoside hydrolase family 3 C-terminal domain"/>
    <property type="match status" value="1"/>
</dbReference>
<name>A0A1G9VLD7_9ACTN</name>
<dbReference type="InterPro" id="IPR036962">
    <property type="entry name" value="Glyco_hydro_3_N_sf"/>
</dbReference>
<dbReference type="Pfam" id="PF14310">
    <property type="entry name" value="Fn3-like"/>
    <property type="match status" value="1"/>
</dbReference>
<dbReference type="EMBL" id="FNIE01000001">
    <property type="protein sequence ID" value="SDM73004.1"/>
    <property type="molecule type" value="Genomic_DNA"/>
</dbReference>
<comment type="function">
    <text evidence="4">Catalyzes the hydrolysis of a non-reducing terminal alpha-L-arabinopyranosidic linkage in ginsenoside Rb2 (alpha-L-arabinopyranosyl-(1-&gt;6)-alpha-D-glucopyranosyl) to release alpha-D-glucopyranosyl (Rd). It is not able to hydrolyze alpha-L-arabinofuranosyl-(1-&gt;6)-alpha-D-glucopyranosyl (Rc).</text>
</comment>
<keyword evidence="6" id="KW-0326">Glycosidase</keyword>
<dbReference type="RefSeq" id="WP_093782388.1">
    <property type="nucleotide sequence ID" value="NZ_FNIE01000001.1"/>
</dbReference>
<feature type="compositionally biased region" description="Basic and acidic residues" evidence="7">
    <location>
        <begin position="562"/>
        <end position="578"/>
    </location>
</feature>